<reference evidence="1" key="1">
    <citation type="submission" date="2021-06" db="EMBL/GenBank/DDBJ databases">
        <title>Novel Mycoplasma species detected in California sea lions (Zalophus californianus) from the USA.</title>
        <authorList>
            <person name="Volokhov D.V."/>
            <person name="Furtak V.A."/>
            <person name="Zagorodnyaya T.A."/>
        </authorList>
    </citation>
    <scope>NUCLEOTIDE SEQUENCE [LARGE SCALE GENOMIC DNA]</scope>
    <source>
        <strain evidence="1">CSL 4779</strain>
    </source>
</reference>
<comment type="caution">
    <text evidence="1">The sequence shown here is derived from an EMBL/GenBank/DDBJ whole genome shotgun (WGS) entry which is preliminary data.</text>
</comment>
<dbReference type="Proteomes" id="UP000812267">
    <property type="component" value="Unassembled WGS sequence"/>
</dbReference>
<gene>
    <name evidence="1" type="ORF">KQ878_01675</name>
</gene>
<organism evidence="1 2">
    <name type="scientific">Mycoplasma zalophidermidis</name>
    <dbReference type="NCBI Taxonomy" id="398174"/>
    <lineage>
        <taxon>Bacteria</taxon>
        <taxon>Bacillati</taxon>
        <taxon>Mycoplasmatota</taxon>
        <taxon>Mollicutes</taxon>
        <taxon>Mycoplasmataceae</taxon>
        <taxon>Mycoplasma</taxon>
    </lineage>
</organism>
<name>A0ABS6DSL3_9MOLU</name>
<proteinExistence type="predicted"/>
<sequence length="107" mass="12759">MLGKGGLKQLIGKTEKFTLYKLEQNFNYLWFVKQDNNKFYNEEVIKTSDNTYFSNSGIWLFASNAEKSISNFKLVLIKENSNPQSFLRKMLFWILNRLDLFEKQNKE</sequence>
<accession>A0ABS6DSL3</accession>
<protein>
    <recommendedName>
        <fullName evidence="3">Type I restriction modification DNA specificity domain-containing protein</fullName>
    </recommendedName>
</protein>
<dbReference type="EMBL" id="JAHMHK010000001">
    <property type="protein sequence ID" value="MBU4693590.1"/>
    <property type="molecule type" value="Genomic_DNA"/>
</dbReference>
<keyword evidence="2" id="KW-1185">Reference proteome</keyword>
<evidence type="ECO:0000313" key="1">
    <source>
        <dbReference type="EMBL" id="MBU4693590.1"/>
    </source>
</evidence>
<evidence type="ECO:0008006" key="3">
    <source>
        <dbReference type="Google" id="ProtNLM"/>
    </source>
</evidence>
<evidence type="ECO:0000313" key="2">
    <source>
        <dbReference type="Proteomes" id="UP000812267"/>
    </source>
</evidence>